<evidence type="ECO:0000256" key="4">
    <source>
        <dbReference type="ARBA" id="ARBA00022692"/>
    </source>
</evidence>
<evidence type="ECO:0000313" key="13">
    <source>
        <dbReference type="Proteomes" id="UP000244722"/>
    </source>
</evidence>
<comment type="caution">
    <text evidence="12">The sequence shown here is derived from an EMBL/GenBank/DDBJ whole genome shotgun (WGS) entry which is preliminary data.</text>
</comment>
<dbReference type="FunFam" id="3.40.50.300:FF:000299">
    <property type="entry name" value="ABC transporter ATP-binding protein/permease"/>
    <property type="match status" value="1"/>
</dbReference>
<evidence type="ECO:0000256" key="5">
    <source>
        <dbReference type="ARBA" id="ARBA00022741"/>
    </source>
</evidence>
<gene>
    <name evidence="12" type="ORF">B9Z19DRAFT_1140920</name>
</gene>
<dbReference type="SUPFAM" id="SSF52540">
    <property type="entry name" value="P-loop containing nucleoside triphosphate hydrolases"/>
    <property type="match status" value="2"/>
</dbReference>
<dbReference type="OrthoDB" id="6500128at2759"/>
<feature type="transmembrane region" description="Helical" evidence="9">
    <location>
        <begin position="761"/>
        <end position="779"/>
    </location>
</feature>
<dbReference type="InterPro" id="IPR003439">
    <property type="entry name" value="ABC_transporter-like_ATP-bd"/>
</dbReference>
<dbReference type="AlphaFoldDB" id="A0A2T6ZTU0"/>
<feature type="transmembrane region" description="Helical" evidence="9">
    <location>
        <begin position="267"/>
        <end position="289"/>
    </location>
</feature>
<feature type="transmembrane region" description="Helical" evidence="9">
    <location>
        <begin position="163"/>
        <end position="181"/>
    </location>
</feature>
<dbReference type="Gene3D" id="3.40.50.300">
    <property type="entry name" value="P-loop containing nucleotide triphosphate hydrolases"/>
    <property type="match status" value="2"/>
</dbReference>
<feature type="transmembrane region" description="Helical" evidence="9">
    <location>
        <begin position="690"/>
        <end position="712"/>
    </location>
</feature>
<evidence type="ECO:0000256" key="1">
    <source>
        <dbReference type="ARBA" id="ARBA00004651"/>
    </source>
</evidence>
<dbReference type="EMBL" id="NESQ01000104">
    <property type="protein sequence ID" value="PUU78918.1"/>
    <property type="molecule type" value="Genomic_DNA"/>
</dbReference>
<keyword evidence="3" id="KW-1003">Cell membrane</keyword>
<name>A0A2T6ZTU0_TUBBO</name>
<feature type="transmembrane region" description="Helical" evidence="9">
    <location>
        <begin position="868"/>
        <end position="887"/>
    </location>
</feature>
<proteinExistence type="predicted"/>
<evidence type="ECO:0000259" key="10">
    <source>
        <dbReference type="PROSITE" id="PS50893"/>
    </source>
</evidence>
<dbReference type="Pfam" id="PF00005">
    <property type="entry name" value="ABC_tran"/>
    <property type="match status" value="2"/>
</dbReference>
<dbReference type="FunFam" id="3.40.50.300:FF:001471">
    <property type="entry name" value="P-loop containing nucleoside triphosphate hydrolase protein"/>
    <property type="match status" value="1"/>
</dbReference>
<dbReference type="Gene3D" id="1.20.1560.10">
    <property type="entry name" value="ABC transporter type 1, transmembrane domain"/>
    <property type="match status" value="2"/>
</dbReference>
<dbReference type="GO" id="GO:0016887">
    <property type="term" value="F:ATP hydrolysis activity"/>
    <property type="evidence" value="ECO:0007669"/>
    <property type="project" value="InterPro"/>
</dbReference>
<reference evidence="12 13" key="1">
    <citation type="submission" date="2017-04" db="EMBL/GenBank/DDBJ databases">
        <title>Draft genome sequence of Tuber borchii Vittad., a whitish edible truffle.</title>
        <authorList>
            <consortium name="DOE Joint Genome Institute"/>
            <person name="Murat C."/>
            <person name="Kuo A."/>
            <person name="Barry K.W."/>
            <person name="Clum A."/>
            <person name="Dockter R.B."/>
            <person name="Fauchery L."/>
            <person name="Iotti M."/>
            <person name="Kohler A."/>
            <person name="Labutti K."/>
            <person name="Lindquist E.A."/>
            <person name="Lipzen A."/>
            <person name="Ohm R.A."/>
            <person name="Wang M."/>
            <person name="Grigoriev I.V."/>
            <person name="Zambonelli A."/>
            <person name="Martin F.M."/>
        </authorList>
    </citation>
    <scope>NUCLEOTIDE SEQUENCE [LARGE SCALE GENOMIC DNA]</scope>
    <source>
        <strain evidence="12 13">Tbo3840</strain>
    </source>
</reference>
<feature type="domain" description="ABC transmembrane type-1" evidence="11">
    <location>
        <begin position="650"/>
        <end position="895"/>
    </location>
</feature>
<dbReference type="GO" id="GO:0005886">
    <property type="term" value="C:plasma membrane"/>
    <property type="evidence" value="ECO:0007669"/>
    <property type="project" value="UniProtKB-SubCell"/>
</dbReference>
<keyword evidence="4 9" id="KW-0812">Transmembrane</keyword>
<dbReference type="GO" id="GO:0005524">
    <property type="term" value="F:ATP binding"/>
    <property type="evidence" value="ECO:0007669"/>
    <property type="project" value="UniProtKB-KW"/>
</dbReference>
<feature type="transmembrane region" description="Helical" evidence="9">
    <location>
        <begin position="647"/>
        <end position="670"/>
    </location>
</feature>
<dbReference type="InterPro" id="IPR027417">
    <property type="entry name" value="P-loop_NTPase"/>
</dbReference>
<evidence type="ECO:0000256" key="7">
    <source>
        <dbReference type="ARBA" id="ARBA00022989"/>
    </source>
</evidence>
<dbReference type="PROSITE" id="PS00211">
    <property type="entry name" value="ABC_TRANSPORTER_1"/>
    <property type="match status" value="2"/>
</dbReference>
<dbReference type="InterPro" id="IPR036640">
    <property type="entry name" value="ABC1_TM_sf"/>
</dbReference>
<evidence type="ECO:0000256" key="3">
    <source>
        <dbReference type="ARBA" id="ARBA00022475"/>
    </source>
</evidence>
<dbReference type="PROSITE" id="PS50929">
    <property type="entry name" value="ABC_TM1F"/>
    <property type="match status" value="2"/>
</dbReference>
<keyword evidence="13" id="KW-1185">Reference proteome</keyword>
<organism evidence="12 13">
    <name type="scientific">Tuber borchii</name>
    <name type="common">White truffle</name>
    <dbReference type="NCBI Taxonomy" id="42251"/>
    <lineage>
        <taxon>Eukaryota</taxon>
        <taxon>Fungi</taxon>
        <taxon>Dikarya</taxon>
        <taxon>Ascomycota</taxon>
        <taxon>Pezizomycotina</taxon>
        <taxon>Pezizomycetes</taxon>
        <taxon>Pezizales</taxon>
        <taxon>Tuberaceae</taxon>
        <taxon>Tuber</taxon>
    </lineage>
</organism>
<dbReference type="InterPro" id="IPR017871">
    <property type="entry name" value="ABC_transporter-like_CS"/>
</dbReference>
<sequence length="1182" mass="130076">MMAKKPPHDVSRKGHGLARQNSWWSLFGFTRKRNFLALLPALLFSIASGLVIPLMSLLMGRIFGSFAGYSSDKIGSEELLASVSRYRDYLLLLGVAGWFVSGSFFTSWLVFGELQARAAREELFQGVISKDMGWFDTRDGIAGLVSGCQTQINELQSAVSEPLGFTVQASVIASVSLGIALYHSWSLTLVILSGAPIALIILSFLSKRIEPFIEIQNLHMSSSASTVSKSYTAIETVKAFNAQGFELKNFSTALEKAARAYRSQASLVALQIGCIRFITFAMFVQGFWYGGVLVRRGRAEAGTVMTTFWSCLMATQSLEMILPQMMLLQKGMAAGGSLKGLLKRVRSGATPLMAGDTIPETLNGEIKFTNISFAYPSRPSQLALSQVDFSIPARETTFIIGRSGSGKSTIGNLVLKMYEPLSGEITVDGLPLNSLNQEWLRENITVVQQENVLFNETIFRNIAFGGKDYQNVTEDQIRDACRTAMLEDTISELPLSYNTPAGVGGKQLSGGQRQRVALARAVLRDTEILILDEATSNLDYKTRSSVMEAIHKWRKGKTTIIITHDITQIKPENFVYILENGRLAQSGARSSLEGEHGLFRSFLRASSREADDQKEEDTVEISNDIELTELSRFQSPRSRKRSSGYRVLLIFGFIAAMLHGLSTPLFSFSLARLLLSFFDTTNPPSESRKWSLLVLAIAALDGINSYIMHYLLESCGQAWIDYVRVRAFSRVLCQPLTWFDWNKVSSITEHLGKDTEEMRNLLGRFAGYVFVAVVMMVFGKANDATSHIGEIFEETVSNIRTVRALSLEEYFRVKLLRATRAAMAIGIQRAVYAGIGFGLTDSTILFATALIFYSGARLISDGLYNLEEILSVFTLLLFCLANVNAIIGSIPQINNSKDTATRALDLTALSLGSYDELNGTRTPDFTGPLVFRDVTFAYSSRPSIPAIYKLNLTIHPGECVAIVGRSGSGKSTLTSLLQRFYLPLHGTIFLSAVPLSSLDLSTLRSHISLVPQSPVLFNATIHENISYSRGYSRNEVESAARSAGIHEFVDGLPDRYDTYLINSGSALSGGQAQRIVIARALVRACSLLIFDECTSSLDTESARVVHESIKRLVEGERKMTIIIITHSREMMRCADRIVVMSKGGVVEDGRFEELSKGGGELNRLLARGELSNGDSGEGLDLV</sequence>
<feature type="domain" description="ABC transporter" evidence="10">
    <location>
        <begin position="929"/>
        <end position="1167"/>
    </location>
</feature>
<evidence type="ECO:0000259" key="11">
    <source>
        <dbReference type="PROSITE" id="PS50929"/>
    </source>
</evidence>
<evidence type="ECO:0000256" key="9">
    <source>
        <dbReference type="SAM" id="Phobius"/>
    </source>
</evidence>
<dbReference type="PROSITE" id="PS50893">
    <property type="entry name" value="ABC_TRANSPORTER_2"/>
    <property type="match status" value="2"/>
</dbReference>
<dbReference type="STRING" id="42251.A0A2T6ZTU0"/>
<feature type="transmembrane region" description="Helical" evidence="9">
    <location>
        <begin position="830"/>
        <end position="856"/>
    </location>
</feature>
<keyword evidence="2" id="KW-0813">Transport</keyword>
<keyword evidence="12" id="KW-0378">Hydrolase</keyword>
<dbReference type="SUPFAM" id="SSF90123">
    <property type="entry name" value="ABC transporter transmembrane region"/>
    <property type="match status" value="2"/>
</dbReference>
<feature type="domain" description="ABC transmembrane type-1" evidence="11">
    <location>
        <begin position="41"/>
        <end position="330"/>
    </location>
</feature>
<accession>A0A2T6ZTU0</accession>
<dbReference type="CDD" id="cd18577">
    <property type="entry name" value="ABC_6TM_Pgp_ABCB1_D1_like"/>
    <property type="match status" value="1"/>
</dbReference>
<evidence type="ECO:0000256" key="6">
    <source>
        <dbReference type="ARBA" id="ARBA00022840"/>
    </source>
</evidence>
<dbReference type="GO" id="GO:0140359">
    <property type="term" value="F:ABC-type transporter activity"/>
    <property type="evidence" value="ECO:0007669"/>
    <property type="project" value="InterPro"/>
</dbReference>
<keyword evidence="5" id="KW-0547">Nucleotide-binding</keyword>
<evidence type="ECO:0000313" key="12">
    <source>
        <dbReference type="EMBL" id="PUU78918.1"/>
    </source>
</evidence>
<feature type="transmembrane region" description="Helical" evidence="9">
    <location>
        <begin position="187"/>
        <end position="205"/>
    </location>
</feature>
<dbReference type="PANTHER" id="PTHR43394">
    <property type="entry name" value="ATP-DEPENDENT PERMEASE MDL1, MITOCHONDRIAL"/>
    <property type="match status" value="1"/>
</dbReference>
<feature type="transmembrane region" description="Helical" evidence="9">
    <location>
        <begin position="35"/>
        <end position="59"/>
    </location>
</feature>
<feature type="domain" description="ABC transporter" evidence="10">
    <location>
        <begin position="366"/>
        <end position="605"/>
    </location>
</feature>
<dbReference type="Pfam" id="PF00664">
    <property type="entry name" value="ABC_membrane"/>
    <property type="match status" value="3"/>
</dbReference>
<dbReference type="PANTHER" id="PTHR43394:SF15">
    <property type="entry name" value="ALPHA-FACTOR-TRANSPORTING ATPASE"/>
    <property type="match status" value="1"/>
</dbReference>
<keyword evidence="6" id="KW-0067">ATP-binding</keyword>
<comment type="subcellular location">
    <subcellularLocation>
        <location evidence="1">Cell membrane</location>
        <topology evidence="1">Multi-pass membrane protein</topology>
    </subcellularLocation>
</comment>
<evidence type="ECO:0000256" key="8">
    <source>
        <dbReference type="ARBA" id="ARBA00023136"/>
    </source>
</evidence>
<evidence type="ECO:0000256" key="2">
    <source>
        <dbReference type="ARBA" id="ARBA00022448"/>
    </source>
</evidence>
<dbReference type="SMART" id="SM00382">
    <property type="entry name" value="AAA"/>
    <property type="match status" value="2"/>
</dbReference>
<keyword evidence="8 9" id="KW-0472">Membrane</keyword>
<dbReference type="InterPro" id="IPR003593">
    <property type="entry name" value="AAA+_ATPase"/>
</dbReference>
<protein>
    <submittedName>
        <fullName evidence="12">P-loop containing nucleoside triphosphate hydrolase protein</fullName>
    </submittedName>
</protein>
<dbReference type="InterPro" id="IPR039421">
    <property type="entry name" value="Type_1_exporter"/>
</dbReference>
<dbReference type="CDD" id="cd18578">
    <property type="entry name" value="ABC_6TM_Pgp_ABCB1_D2_like"/>
    <property type="match status" value="1"/>
</dbReference>
<feature type="transmembrane region" description="Helical" evidence="9">
    <location>
        <begin position="89"/>
        <end position="111"/>
    </location>
</feature>
<keyword evidence="7 9" id="KW-1133">Transmembrane helix</keyword>
<dbReference type="InterPro" id="IPR011527">
    <property type="entry name" value="ABC1_TM_dom"/>
</dbReference>
<dbReference type="Proteomes" id="UP000244722">
    <property type="component" value="Unassembled WGS sequence"/>
</dbReference>